<keyword evidence="2" id="KW-1185">Reference proteome</keyword>
<dbReference type="InterPro" id="IPR011473">
    <property type="entry name" value="DUF1579"/>
</dbReference>
<accession>A0A7M2WUC2</accession>
<proteinExistence type="predicted"/>
<reference evidence="1 2" key="1">
    <citation type="submission" date="2020-10" db="EMBL/GenBank/DDBJ databases">
        <title>Wide distribution of Phycisphaera-like planctomycetes from WD2101 soil group in peatlands and genome analysis of the first cultivated representative.</title>
        <authorList>
            <person name="Dedysh S.N."/>
            <person name="Beletsky A.V."/>
            <person name="Ivanova A."/>
            <person name="Kulichevskaya I.S."/>
            <person name="Suzina N.E."/>
            <person name="Philippov D.A."/>
            <person name="Rakitin A.L."/>
            <person name="Mardanov A.V."/>
            <person name="Ravin N.V."/>
        </authorList>
    </citation>
    <scope>NUCLEOTIDE SEQUENCE [LARGE SCALE GENOMIC DNA]</scope>
    <source>
        <strain evidence="1 2">M1803</strain>
    </source>
</reference>
<protein>
    <submittedName>
        <fullName evidence="1">DUF1579 domain-containing protein</fullName>
    </submittedName>
</protein>
<gene>
    <name evidence="1" type="ORF">IPV69_23365</name>
</gene>
<evidence type="ECO:0000313" key="2">
    <source>
        <dbReference type="Proteomes" id="UP000593765"/>
    </source>
</evidence>
<dbReference type="EMBL" id="CP063458">
    <property type="protein sequence ID" value="QOV89125.1"/>
    <property type="molecule type" value="Genomic_DNA"/>
</dbReference>
<dbReference type="AlphaFoldDB" id="A0A7M2WUC2"/>
<dbReference type="Pfam" id="PF07617">
    <property type="entry name" value="DUF1579"/>
    <property type="match status" value="1"/>
</dbReference>
<dbReference type="RefSeq" id="WP_206292145.1">
    <property type="nucleotide sequence ID" value="NZ_CP063458.1"/>
</dbReference>
<dbReference type="KEGG" id="hbs:IPV69_23365"/>
<dbReference type="Proteomes" id="UP000593765">
    <property type="component" value="Chromosome"/>
</dbReference>
<evidence type="ECO:0000313" key="1">
    <source>
        <dbReference type="EMBL" id="QOV89125.1"/>
    </source>
</evidence>
<sequence>MHTKPEPQHAFLQQLVGEWTYDGEALMGPDSPPEKMSGTETVRSLGGLWVIGEGKGKMPDGGEATMIVTLGYDPALGKYVGTWIGSMMARLWVYEVTVEGNVINMESDGPSFADPNKTVRYRDAIEIVSSDHRIFTASFLPDDGSRITFMTIHYRRKK</sequence>
<name>A0A7M2WUC2_9BACT</name>
<organism evidence="1 2">
    <name type="scientific">Humisphaera borealis</name>
    <dbReference type="NCBI Taxonomy" id="2807512"/>
    <lineage>
        <taxon>Bacteria</taxon>
        <taxon>Pseudomonadati</taxon>
        <taxon>Planctomycetota</taxon>
        <taxon>Phycisphaerae</taxon>
        <taxon>Tepidisphaerales</taxon>
        <taxon>Tepidisphaeraceae</taxon>
        <taxon>Humisphaera</taxon>
    </lineage>
</organism>